<evidence type="ECO:0000313" key="17">
    <source>
        <dbReference type="Proteomes" id="UP001150925"/>
    </source>
</evidence>
<keyword evidence="10 13" id="KW-0811">Translocation</keyword>
<feature type="region of interest" description="Disordered" evidence="14">
    <location>
        <begin position="37"/>
        <end position="77"/>
    </location>
</feature>
<evidence type="ECO:0000256" key="6">
    <source>
        <dbReference type="ARBA" id="ARBA00022792"/>
    </source>
</evidence>
<dbReference type="OrthoDB" id="287041at2759"/>
<dbReference type="SMART" id="SM00577">
    <property type="entry name" value="CPDc"/>
    <property type="match status" value="1"/>
</dbReference>
<keyword evidence="17" id="KW-1185">Reference proteome</keyword>
<evidence type="ECO:0000256" key="14">
    <source>
        <dbReference type="SAM" id="MobiDB-lite"/>
    </source>
</evidence>
<dbReference type="AlphaFoldDB" id="A0A9W8AUL7"/>
<dbReference type="InterPro" id="IPR023214">
    <property type="entry name" value="HAD_sf"/>
</dbReference>
<dbReference type="CDD" id="cd07521">
    <property type="entry name" value="HAD_FCP1-like"/>
    <property type="match status" value="1"/>
</dbReference>
<accession>A0A9W8AUL7</accession>
<reference evidence="16" key="1">
    <citation type="submission" date="2022-07" db="EMBL/GenBank/DDBJ databases">
        <title>Phylogenomic reconstructions and comparative analyses of Kickxellomycotina fungi.</title>
        <authorList>
            <person name="Reynolds N.K."/>
            <person name="Stajich J.E."/>
            <person name="Barry K."/>
            <person name="Grigoriev I.V."/>
            <person name="Crous P."/>
            <person name="Smith M.E."/>
        </authorList>
    </citation>
    <scope>NUCLEOTIDE SEQUENCE</scope>
    <source>
        <strain evidence="16">RSA 1196</strain>
    </source>
</reference>
<dbReference type="GO" id="GO:0015031">
    <property type="term" value="P:protein transport"/>
    <property type="evidence" value="ECO:0007669"/>
    <property type="project" value="UniProtKB-KW"/>
</dbReference>
<evidence type="ECO:0000259" key="15">
    <source>
        <dbReference type="PROSITE" id="PS50969"/>
    </source>
</evidence>
<evidence type="ECO:0000256" key="11">
    <source>
        <dbReference type="ARBA" id="ARBA00023128"/>
    </source>
</evidence>
<evidence type="ECO:0000256" key="1">
    <source>
        <dbReference type="ARBA" id="ARBA00004434"/>
    </source>
</evidence>
<feature type="compositionally biased region" description="Polar residues" evidence="14">
    <location>
        <begin position="60"/>
        <end position="69"/>
    </location>
</feature>
<comment type="subcellular location">
    <subcellularLocation>
        <location evidence="1 13">Mitochondrion inner membrane</location>
        <topology evidence="1 13">Single-pass membrane protein</topology>
    </subcellularLocation>
</comment>
<keyword evidence="8 13" id="KW-0809">Transit peptide</keyword>
<feature type="region of interest" description="Disordered" evidence="14">
    <location>
        <begin position="93"/>
        <end position="150"/>
    </location>
</feature>
<feature type="compositionally biased region" description="Basic and acidic residues" evidence="14">
    <location>
        <begin position="44"/>
        <end position="59"/>
    </location>
</feature>
<evidence type="ECO:0000256" key="8">
    <source>
        <dbReference type="ARBA" id="ARBA00022946"/>
    </source>
</evidence>
<protein>
    <recommendedName>
        <fullName evidence="3 13">Mitochondrial import inner membrane translocase subunit TIM50</fullName>
    </recommendedName>
</protein>
<gene>
    <name evidence="16" type="primary">TIM50</name>
    <name evidence="16" type="ORF">IWQ62_003195</name>
</gene>
<keyword evidence="5" id="KW-0812">Transmembrane</keyword>
<dbReference type="PROSITE" id="PS50969">
    <property type="entry name" value="FCP1"/>
    <property type="match status" value="1"/>
</dbReference>
<dbReference type="PANTHER" id="PTHR12210">
    <property type="entry name" value="DULLARD PROTEIN PHOSPHATASE"/>
    <property type="match status" value="1"/>
</dbReference>
<feature type="compositionally biased region" description="Pro residues" evidence="14">
    <location>
        <begin position="516"/>
        <end position="525"/>
    </location>
</feature>
<dbReference type="GO" id="GO:0005744">
    <property type="term" value="C:TIM23 mitochondrial import inner membrane translocase complex"/>
    <property type="evidence" value="ECO:0007669"/>
    <property type="project" value="UniProtKB-UniRule"/>
</dbReference>
<dbReference type="EMBL" id="JANBPY010000818">
    <property type="protein sequence ID" value="KAJ1963485.1"/>
    <property type="molecule type" value="Genomic_DNA"/>
</dbReference>
<dbReference type="Proteomes" id="UP001150925">
    <property type="component" value="Unassembled WGS sequence"/>
</dbReference>
<evidence type="ECO:0000256" key="5">
    <source>
        <dbReference type="ARBA" id="ARBA00022692"/>
    </source>
</evidence>
<evidence type="ECO:0000256" key="12">
    <source>
        <dbReference type="ARBA" id="ARBA00023136"/>
    </source>
</evidence>
<evidence type="ECO:0000256" key="10">
    <source>
        <dbReference type="ARBA" id="ARBA00023010"/>
    </source>
</evidence>
<dbReference type="InterPro" id="IPR050365">
    <property type="entry name" value="TIM50"/>
</dbReference>
<dbReference type="FunFam" id="3.40.50.1000:FF:000019">
    <property type="entry name" value="Mitochondrial import inner membrane translocase subunit TIM50"/>
    <property type="match status" value="1"/>
</dbReference>
<keyword evidence="6" id="KW-0999">Mitochondrion inner membrane</keyword>
<keyword evidence="4 13" id="KW-0813">Transport</keyword>
<sequence>MFPATRLAATRWAASPAVRPIPSLRFTGVMGRSSRFYTHHHQKPPHDGKLSSGDQKETNADQPTSNNTAEKSEKPRSIYDFDPLLRGAQELNKEQADSEATVAKDSHVLDSEISKEGEKPGEPEAELSVERAKRRQQRRTRPHPSDAALDSNKKWGKIILGMGSLVMVGGLFYLGQPFGDSEAEAYAKAHSEDEDKVTIPSTSSPGDYWKRAKFRMMQYNNYFSKPAWDYLLPEPLPPQYQRPYTLLINLDETLIHSTWDIDHGWRTAKRPGVDYFLGYMSKFFEIVLFTTQPSYSAIPIIEKLDPYGYIMYHLFRESTRYEDGKYVKDISKLNRDLSKVIAVDSNADAYAQQPQNTLVLQPWKGDPDDDYLAQLIPFLEYLAMSDVADVRPVLKFYRGKDVAHEFNKWEAALKEQLRLQWEQEKEKQQHGLGGWLAKATHGEQEQPPMPMFEQQRLAVRKAFEEEQESVKVHAEAERQRFMEEQQQQLKDMKLTLWKLLTEGVPKPNDLANQPQQPTPPPQDSQ</sequence>
<feature type="domain" description="FCP1 homology" evidence="15">
    <location>
        <begin position="239"/>
        <end position="382"/>
    </location>
</feature>
<evidence type="ECO:0000256" key="9">
    <source>
        <dbReference type="ARBA" id="ARBA00022989"/>
    </source>
</evidence>
<evidence type="ECO:0000256" key="3">
    <source>
        <dbReference type="ARBA" id="ARBA00020799"/>
    </source>
</evidence>
<dbReference type="Pfam" id="PF03031">
    <property type="entry name" value="NIF"/>
    <property type="match status" value="1"/>
</dbReference>
<evidence type="ECO:0000256" key="7">
    <source>
        <dbReference type="ARBA" id="ARBA00022927"/>
    </source>
</evidence>
<dbReference type="Gene3D" id="3.40.50.1000">
    <property type="entry name" value="HAD superfamily/HAD-like"/>
    <property type="match status" value="1"/>
</dbReference>
<evidence type="ECO:0000256" key="4">
    <source>
        <dbReference type="ARBA" id="ARBA00022448"/>
    </source>
</evidence>
<dbReference type="InterPro" id="IPR004274">
    <property type="entry name" value="FCP1_dom"/>
</dbReference>
<keyword evidence="11 13" id="KW-0496">Mitochondrion</keyword>
<comment type="function">
    <text evidence="13">Essential component of the TIM23 complex, a complex that mediates the translocation of transit peptide-containing proteins across the mitochondrial inner membrane.</text>
</comment>
<keyword evidence="7 13" id="KW-0653">Protein transport</keyword>
<keyword evidence="12" id="KW-0472">Membrane</keyword>
<comment type="caution">
    <text evidence="16">The sequence shown here is derived from an EMBL/GenBank/DDBJ whole genome shotgun (WGS) entry which is preliminary data.</text>
</comment>
<name>A0A9W8AUL7_9FUNG</name>
<keyword evidence="9" id="KW-1133">Transmembrane helix</keyword>
<feature type="compositionally biased region" description="Basic residues" evidence="14">
    <location>
        <begin position="132"/>
        <end position="142"/>
    </location>
</feature>
<evidence type="ECO:0000313" key="16">
    <source>
        <dbReference type="EMBL" id="KAJ1963485.1"/>
    </source>
</evidence>
<evidence type="ECO:0000256" key="2">
    <source>
        <dbReference type="ARBA" id="ARBA00006344"/>
    </source>
</evidence>
<organism evidence="16 17">
    <name type="scientific">Dispira parvispora</name>
    <dbReference type="NCBI Taxonomy" id="1520584"/>
    <lineage>
        <taxon>Eukaryota</taxon>
        <taxon>Fungi</taxon>
        <taxon>Fungi incertae sedis</taxon>
        <taxon>Zoopagomycota</taxon>
        <taxon>Kickxellomycotina</taxon>
        <taxon>Dimargaritomycetes</taxon>
        <taxon>Dimargaritales</taxon>
        <taxon>Dimargaritaceae</taxon>
        <taxon>Dispira</taxon>
    </lineage>
</organism>
<feature type="region of interest" description="Disordered" evidence="14">
    <location>
        <begin position="504"/>
        <end position="525"/>
    </location>
</feature>
<proteinExistence type="inferred from homology"/>
<dbReference type="InterPro" id="IPR036412">
    <property type="entry name" value="HAD-like_sf"/>
</dbReference>
<evidence type="ECO:0000256" key="13">
    <source>
        <dbReference type="RuleBase" id="RU365079"/>
    </source>
</evidence>
<comment type="similarity">
    <text evidence="2 13">Belongs to the TIM50 family.</text>
</comment>
<comment type="subunit">
    <text evidence="13">Component of the TIM23 complex.</text>
</comment>
<feature type="compositionally biased region" description="Basic and acidic residues" evidence="14">
    <location>
        <begin position="93"/>
        <end position="122"/>
    </location>
</feature>
<dbReference type="SUPFAM" id="SSF56784">
    <property type="entry name" value="HAD-like"/>
    <property type="match status" value="1"/>
</dbReference>